<dbReference type="WBParaSite" id="ALUE_0000443501-mRNA-1">
    <property type="protein sequence ID" value="ALUE_0000443501-mRNA-1"/>
    <property type="gene ID" value="ALUE_0000443501"/>
</dbReference>
<evidence type="ECO:0000313" key="3">
    <source>
        <dbReference type="WBParaSite" id="ALUE_0000443501-mRNA-1"/>
    </source>
</evidence>
<keyword evidence="2" id="KW-1185">Reference proteome</keyword>
<sequence length="116" mass="13368">MMSSHSSFARHMLRTGIVLIATIVFLSAPALAREQDKRDNWNKALGLWGKRSISPQFLDTNLEKRSQDQWNKLNSLWGKRTSWQTANGLWGKRSSWETANGLWGKRSLKSEQLDDH</sequence>
<reference evidence="3" key="1">
    <citation type="submission" date="2017-02" db="UniProtKB">
        <authorList>
            <consortium name="WormBaseParasite"/>
        </authorList>
    </citation>
    <scope>IDENTIFICATION</scope>
</reference>
<proteinExistence type="predicted"/>
<accession>A0A0M3HQN1</accession>
<dbReference type="Proteomes" id="UP000036681">
    <property type="component" value="Unplaced"/>
</dbReference>
<dbReference type="AlphaFoldDB" id="A0A0M3HQN1"/>
<feature type="signal peptide" evidence="1">
    <location>
        <begin position="1"/>
        <end position="32"/>
    </location>
</feature>
<feature type="chain" id="PRO_5005656503" evidence="1">
    <location>
        <begin position="33"/>
        <end position="116"/>
    </location>
</feature>
<keyword evidence="1" id="KW-0732">Signal</keyword>
<evidence type="ECO:0000313" key="2">
    <source>
        <dbReference type="Proteomes" id="UP000036681"/>
    </source>
</evidence>
<name>A0A0M3HQN1_ASCLU</name>
<evidence type="ECO:0000256" key="1">
    <source>
        <dbReference type="SAM" id="SignalP"/>
    </source>
</evidence>
<organism evidence="2 3">
    <name type="scientific">Ascaris lumbricoides</name>
    <name type="common">Giant roundworm</name>
    <dbReference type="NCBI Taxonomy" id="6252"/>
    <lineage>
        <taxon>Eukaryota</taxon>
        <taxon>Metazoa</taxon>
        <taxon>Ecdysozoa</taxon>
        <taxon>Nematoda</taxon>
        <taxon>Chromadorea</taxon>
        <taxon>Rhabditida</taxon>
        <taxon>Spirurina</taxon>
        <taxon>Ascaridomorpha</taxon>
        <taxon>Ascaridoidea</taxon>
        <taxon>Ascarididae</taxon>
        <taxon>Ascaris</taxon>
    </lineage>
</organism>
<protein>
    <submittedName>
        <fullName evidence="3">Secreted protein</fullName>
    </submittedName>
</protein>